<protein>
    <recommendedName>
        <fullName evidence="11">DNA polymerase III subunit gamma/tau</fullName>
        <ecNumber evidence="11">2.7.7.7</ecNumber>
    </recommendedName>
</protein>
<evidence type="ECO:0000256" key="8">
    <source>
        <dbReference type="ARBA" id="ARBA00022840"/>
    </source>
</evidence>
<evidence type="ECO:0000256" key="6">
    <source>
        <dbReference type="ARBA" id="ARBA00022741"/>
    </source>
</evidence>
<evidence type="ECO:0000256" key="4">
    <source>
        <dbReference type="ARBA" id="ARBA00022705"/>
    </source>
</evidence>
<gene>
    <name evidence="11 13" type="primary">dnaX</name>
    <name evidence="13" type="ORF">ENV60_03300</name>
</gene>
<dbReference type="SMART" id="SM00382">
    <property type="entry name" value="AAA"/>
    <property type="match status" value="1"/>
</dbReference>
<dbReference type="InterPro" id="IPR027417">
    <property type="entry name" value="P-loop_NTPase"/>
</dbReference>
<keyword evidence="3 11" id="KW-0548">Nucleotidyltransferase</keyword>
<dbReference type="InterPro" id="IPR045085">
    <property type="entry name" value="HLD_clamp_pol_III_gamma_tau"/>
</dbReference>
<dbReference type="PRINTS" id="PR00300">
    <property type="entry name" value="CLPPROTEASEA"/>
</dbReference>
<comment type="subunit">
    <text evidence="11">DNA polymerase III contains a core (composed of alpha, epsilon and theta chains) that associates with a tau subunit. This core dimerizes to form the POLIII' complex. PolIII' associates with the gamma complex (composed of gamma, delta, delta', psi and chi chains) and with the beta chain to form the complete DNA polymerase III complex.</text>
</comment>
<keyword evidence="4 11" id="KW-0235">DNA replication</keyword>
<dbReference type="SUPFAM" id="SSF52540">
    <property type="entry name" value="P-loop containing nucleoside triphosphate hydrolases"/>
    <property type="match status" value="1"/>
</dbReference>
<dbReference type="FunFam" id="3.40.50.300:FF:000014">
    <property type="entry name" value="DNA polymerase III subunit gamma/tau"/>
    <property type="match status" value="1"/>
</dbReference>
<dbReference type="InterPro" id="IPR005790">
    <property type="entry name" value="DNA_polIII_delta"/>
</dbReference>
<keyword evidence="5" id="KW-0479">Metal-binding</keyword>
<proteinExistence type="inferred from homology"/>
<name>A0A7C4TB39_UNCW3</name>
<sequence length="472" mass="53369">MAYRVISLKYRPQDFDQITGQGHIVLSLKGAINKGEIGHAFLFAGPRGVGKTTMARIFAKSLNCINGPTIHPCQECQSCREITVSRSVDVIEIDGASNRGIDEVRNLREGIKYAPLHSRYKVYIIDEVHMLTQEAFNALLKTLEEPPPNVVFILATTNPSKIPATILSRCQRFIFKRLSLSEITTRLKEIAQKEGIKITERALFYLAQRADGSIRDGESILEQLSSFVEDEITEEDVFKLVGLLSNDFYFELLNKIAHNNLKGMIEELNRAIENGADPLEIYRGLVSFLRKVFLSHIGLKEDLLESSAEEIELLKSIKLDIPKLINLLETCLKFEETIRRSINSRIAIELLFTQLVSGYGILESRASKGHSNLLNPNGIKQNLISYIAQKNPRIGAAIHQAEIKISEGKINIKVNNEFHRNELTSNQELLKEIIKSFFNKEYNLNIETVETSQKPDGLVQKIKTMFDGEEVR</sequence>
<dbReference type="InterPro" id="IPR003593">
    <property type="entry name" value="AAA+_ATPase"/>
</dbReference>
<dbReference type="CDD" id="cd00009">
    <property type="entry name" value="AAA"/>
    <property type="match status" value="1"/>
</dbReference>
<dbReference type="NCBIfam" id="NF004046">
    <property type="entry name" value="PRK05563.1"/>
    <property type="match status" value="1"/>
</dbReference>
<dbReference type="Gene3D" id="3.40.50.300">
    <property type="entry name" value="P-loop containing nucleotide triphosphate hydrolases"/>
    <property type="match status" value="1"/>
</dbReference>
<dbReference type="GO" id="GO:0005524">
    <property type="term" value="F:ATP binding"/>
    <property type="evidence" value="ECO:0007669"/>
    <property type="project" value="UniProtKB-KW"/>
</dbReference>
<dbReference type="InterPro" id="IPR001270">
    <property type="entry name" value="ClpA/B"/>
</dbReference>
<dbReference type="FunFam" id="1.10.8.60:FF:000013">
    <property type="entry name" value="DNA polymerase III subunit gamma/tau"/>
    <property type="match status" value="1"/>
</dbReference>
<dbReference type="GO" id="GO:0003677">
    <property type="term" value="F:DNA binding"/>
    <property type="evidence" value="ECO:0007669"/>
    <property type="project" value="InterPro"/>
</dbReference>
<dbReference type="NCBIfam" id="TIGR02397">
    <property type="entry name" value="dnaX_nterm"/>
    <property type="match status" value="1"/>
</dbReference>
<dbReference type="GO" id="GO:0046872">
    <property type="term" value="F:metal ion binding"/>
    <property type="evidence" value="ECO:0007669"/>
    <property type="project" value="UniProtKB-KW"/>
</dbReference>
<comment type="similarity">
    <text evidence="1 11">Belongs to the DnaX/STICHEL family.</text>
</comment>
<accession>A0A7C4TB39</accession>
<dbReference type="GO" id="GO:0003887">
    <property type="term" value="F:DNA-directed DNA polymerase activity"/>
    <property type="evidence" value="ECO:0007669"/>
    <property type="project" value="UniProtKB-KW"/>
</dbReference>
<evidence type="ECO:0000256" key="2">
    <source>
        <dbReference type="ARBA" id="ARBA00022679"/>
    </source>
</evidence>
<dbReference type="NCBIfam" id="TIGR01128">
    <property type="entry name" value="holA"/>
    <property type="match status" value="1"/>
</dbReference>
<keyword evidence="6 11" id="KW-0547">Nucleotide-binding</keyword>
<evidence type="ECO:0000256" key="11">
    <source>
        <dbReference type="RuleBase" id="RU364063"/>
    </source>
</evidence>
<dbReference type="AlphaFoldDB" id="A0A7C4TB39"/>
<dbReference type="PANTHER" id="PTHR11669">
    <property type="entry name" value="REPLICATION FACTOR C / DNA POLYMERASE III GAMMA-TAU SUBUNIT"/>
    <property type="match status" value="1"/>
</dbReference>
<dbReference type="SUPFAM" id="SSF48019">
    <property type="entry name" value="post-AAA+ oligomerization domain-like"/>
    <property type="match status" value="1"/>
</dbReference>
<evidence type="ECO:0000259" key="12">
    <source>
        <dbReference type="SMART" id="SM00382"/>
    </source>
</evidence>
<dbReference type="Pfam" id="PF13177">
    <property type="entry name" value="DNA_pol3_delta2"/>
    <property type="match status" value="1"/>
</dbReference>
<evidence type="ECO:0000256" key="7">
    <source>
        <dbReference type="ARBA" id="ARBA00022833"/>
    </source>
</evidence>
<dbReference type="CDD" id="cd18137">
    <property type="entry name" value="HLD_clamp_pol_III_gamma_tau"/>
    <property type="match status" value="1"/>
</dbReference>
<organism evidence="13">
    <name type="scientific">candidate division WOR-3 bacterium</name>
    <dbReference type="NCBI Taxonomy" id="2052148"/>
    <lineage>
        <taxon>Bacteria</taxon>
        <taxon>Bacteria division WOR-3</taxon>
    </lineage>
</organism>
<feature type="domain" description="AAA+ ATPase" evidence="12">
    <location>
        <begin position="37"/>
        <end position="179"/>
    </location>
</feature>
<dbReference type="GO" id="GO:0009360">
    <property type="term" value="C:DNA polymerase III complex"/>
    <property type="evidence" value="ECO:0007669"/>
    <property type="project" value="InterPro"/>
</dbReference>
<dbReference type="PANTHER" id="PTHR11669:SF0">
    <property type="entry name" value="PROTEIN STICHEL-LIKE 2"/>
    <property type="match status" value="1"/>
</dbReference>
<comment type="function">
    <text evidence="11">DNA polymerase III is a complex, multichain enzyme responsible for most of the replicative synthesis in bacteria. This DNA polymerase also exhibits 3' to 5' exonuclease activity.</text>
</comment>
<dbReference type="Pfam" id="PF12169">
    <property type="entry name" value="DNA_pol3_gamma3"/>
    <property type="match status" value="1"/>
</dbReference>
<dbReference type="InterPro" id="IPR008921">
    <property type="entry name" value="DNA_pol3_clamp-load_cplx_C"/>
</dbReference>
<dbReference type="Gene3D" id="1.10.8.60">
    <property type="match status" value="1"/>
</dbReference>
<dbReference type="InterPro" id="IPR022754">
    <property type="entry name" value="DNA_pol_III_gamma-3"/>
</dbReference>
<dbReference type="GO" id="GO:0006261">
    <property type="term" value="P:DNA-templated DNA replication"/>
    <property type="evidence" value="ECO:0007669"/>
    <property type="project" value="TreeGrafter"/>
</dbReference>
<dbReference type="InterPro" id="IPR050238">
    <property type="entry name" value="DNA_Rep/Repair_Clamp_Loader"/>
</dbReference>
<evidence type="ECO:0000313" key="13">
    <source>
        <dbReference type="EMBL" id="HGV97307.1"/>
    </source>
</evidence>
<evidence type="ECO:0000256" key="1">
    <source>
        <dbReference type="ARBA" id="ARBA00006360"/>
    </source>
</evidence>
<dbReference type="Gene3D" id="1.20.272.10">
    <property type="match status" value="1"/>
</dbReference>
<evidence type="ECO:0000256" key="10">
    <source>
        <dbReference type="ARBA" id="ARBA00049244"/>
    </source>
</evidence>
<evidence type="ECO:0000256" key="5">
    <source>
        <dbReference type="ARBA" id="ARBA00022723"/>
    </source>
</evidence>
<dbReference type="InterPro" id="IPR012763">
    <property type="entry name" value="DNA_pol_III_sug/sutau_N"/>
</dbReference>
<dbReference type="EMBL" id="DTGZ01000061">
    <property type="protein sequence ID" value="HGV97307.1"/>
    <property type="molecule type" value="Genomic_DNA"/>
</dbReference>
<dbReference type="EC" id="2.7.7.7" evidence="11"/>
<reference evidence="13" key="1">
    <citation type="journal article" date="2020" name="mSystems">
        <title>Genome- and Community-Level Interaction Insights into Carbon Utilization and Element Cycling Functions of Hydrothermarchaeota in Hydrothermal Sediment.</title>
        <authorList>
            <person name="Zhou Z."/>
            <person name="Liu Y."/>
            <person name="Xu W."/>
            <person name="Pan J."/>
            <person name="Luo Z.H."/>
            <person name="Li M."/>
        </authorList>
    </citation>
    <scope>NUCLEOTIDE SEQUENCE [LARGE SCALE GENOMIC DNA]</scope>
    <source>
        <strain evidence="13">SpSt-774</strain>
    </source>
</reference>
<evidence type="ECO:0000256" key="3">
    <source>
        <dbReference type="ARBA" id="ARBA00022695"/>
    </source>
</evidence>
<evidence type="ECO:0000256" key="9">
    <source>
        <dbReference type="ARBA" id="ARBA00022932"/>
    </source>
</evidence>
<keyword evidence="9 11" id="KW-0239">DNA-directed DNA polymerase</keyword>
<keyword evidence="7" id="KW-0862">Zinc</keyword>
<keyword evidence="2 11" id="KW-0808">Transferase</keyword>
<dbReference type="Pfam" id="PF22608">
    <property type="entry name" value="DNAX_ATPase_lid"/>
    <property type="match status" value="1"/>
</dbReference>
<keyword evidence="8 11" id="KW-0067">ATP-binding</keyword>
<comment type="catalytic activity">
    <reaction evidence="10 11">
        <text>DNA(n) + a 2'-deoxyribonucleoside 5'-triphosphate = DNA(n+1) + diphosphate</text>
        <dbReference type="Rhea" id="RHEA:22508"/>
        <dbReference type="Rhea" id="RHEA-COMP:17339"/>
        <dbReference type="Rhea" id="RHEA-COMP:17340"/>
        <dbReference type="ChEBI" id="CHEBI:33019"/>
        <dbReference type="ChEBI" id="CHEBI:61560"/>
        <dbReference type="ChEBI" id="CHEBI:173112"/>
        <dbReference type="EC" id="2.7.7.7"/>
    </reaction>
</comment>
<comment type="caution">
    <text evidence="13">The sequence shown here is derived from an EMBL/GenBank/DDBJ whole genome shotgun (WGS) entry which is preliminary data.</text>
</comment>